<protein>
    <recommendedName>
        <fullName evidence="4">COX assembly mitochondrial protein</fullName>
    </recommendedName>
</protein>
<dbReference type="InParanoid" id="A0A0V0R6S6"/>
<evidence type="ECO:0000256" key="1">
    <source>
        <dbReference type="SAM" id="MobiDB-lite"/>
    </source>
</evidence>
<proteinExistence type="predicted"/>
<dbReference type="EMBL" id="LDAU01000040">
    <property type="protein sequence ID" value="KRX10064.1"/>
    <property type="molecule type" value="Genomic_DNA"/>
</dbReference>
<comment type="caution">
    <text evidence="2">The sequence shown here is derived from an EMBL/GenBank/DDBJ whole genome shotgun (WGS) entry which is preliminary data.</text>
</comment>
<accession>A0A0V0R6S6</accession>
<keyword evidence="3" id="KW-1185">Reference proteome</keyword>
<name>A0A0V0R6S6_PSEPJ</name>
<organism evidence="2 3">
    <name type="scientific">Pseudocohnilembus persalinus</name>
    <name type="common">Ciliate</name>
    <dbReference type="NCBI Taxonomy" id="266149"/>
    <lineage>
        <taxon>Eukaryota</taxon>
        <taxon>Sar</taxon>
        <taxon>Alveolata</taxon>
        <taxon>Ciliophora</taxon>
        <taxon>Intramacronucleata</taxon>
        <taxon>Oligohymenophorea</taxon>
        <taxon>Scuticociliatia</taxon>
        <taxon>Philasterida</taxon>
        <taxon>Pseudocohnilembidae</taxon>
        <taxon>Pseudocohnilembus</taxon>
    </lineage>
</organism>
<sequence>MGTYKSKAIKVDAEKLPILEEETEYDIKTRSPMPDVWKLNLLRGVREDEMKDEAMPIARRKCINKVRNFHKCEEEEGQYMTVFNCQMEYQDMAKCFETQLAIEMDRKRRDIDRNNEWWWRVFYDENGEVGKQKEWKGEGFMHLLFKRTYNKYFSKGNNSQMSDEEQKMAQDLWNKNHNLKNQQQQNTQQSEINQKS</sequence>
<evidence type="ECO:0000313" key="3">
    <source>
        <dbReference type="Proteomes" id="UP000054937"/>
    </source>
</evidence>
<dbReference type="Proteomes" id="UP000054937">
    <property type="component" value="Unassembled WGS sequence"/>
</dbReference>
<feature type="region of interest" description="Disordered" evidence="1">
    <location>
        <begin position="157"/>
        <end position="196"/>
    </location>
</feature>
<dbReference type="AlphaFoldDB" id="A0A0V0R6S6"/>
<reference evidence="2 3" key="1">
    <citation type="journal article" date="2015" name="Sci. Rep.">
        <title>Genome of the facultative scuticociliatosis pathogen Pseudocohnilembus persalinus provides insight into its virulence through horizontal gene transfer.</title>
        <authorList>
            <person name="Xiong J."/>
            <person name="Wang G."/>
            <person name="Cheng J."/>
            <person name="Tian M."/>
            <person name="Pan X."/>
            <person name="Warren A."/>
            <person name="Jiang C."/>
            <person name="Yuan D."/>
            <person name="Miao W."/>
        </authorList>
    </citation>
    <scope>NUCLEOTIDE SEQUENCE [LARGE SCALE GENOMIC DNA]</scope>
    <source>
        <strain evidence="2">36N120E</strain>
    </source>
</reference>
<feature type="compositionally biased region" description="Low complexity" evidence="1">
    <location>
        <begin position="175"/>
        <end position="196"/>
    </location>
</feature>
<dbReference type="OrthoDB" id="282265at2759"/>
<evidence type="ECO:0008006" key="4">
    <source>
        <dbReference type="Google" id="ProtNLM"/>
    </source>
</evidence>
<gene>
    <name evidence="2" type="ORF">PPERSA_08467</name>
</gene>
<dbReference type="OMA" id="NDLLQCE"/>
<evidence type="ECO:0000313" key="2">
    <source>
        <dbReference type="EMBL" id="KRX10064.1"/>
    </source>
</evidence>